<dbReference type="Gene3D" id="3.40.50.150">
    <property type="entry name" value="Vaccinia Virus protein VP39"/>
    <property type="match status" value="1"/>
</dbReference>
<comment type="caution">
    <text evidence="2">The sequence shown here is derived from an EMBL/GenBank/DDBJ whole genome shotgun (WGS) entry which is preliminary data.</text>
</comment>
<keyword evidence="2" id="KW-0808">Transferase</keyword>
<dbReference type="GO" id="GO:0032259">
    <property type="term" value="P:methylation"/>
    <property type="evidence" value="ECO:0007669"/>
    <property type="project" value="UniProtKB-KW"/>
</dbReference>
<sequence>MSMLQRVARLPKKSFDMVKNATVIDKRKLYATWEHIQLTKLLAYLDVDCVFDIGASQGEYAEMLRKKAAYKGYIFSFEPNPHDARIARERAEGDDKWTVIELAISESDGDAQFNVMRASQFSSLSAPKNDDVELFRHVNSVAETITVKTERLETTLRRLRAEYGFERPFLKMDTQGFDVKIVQASAGIMREFVGMQSELAIAKLYETSVDFREAITEYERCGFSLSAFVPNNSGHFPCLLEIDCVMIRSDLAPSWLALGNAPESSTFPVFDPNHVWWTS</sequence>
<organism evidence="2 3">
    <name type="scientific">Paraburkholderia fungorum</name>
    <dbReference type="NCBI Taxonomy" id="134537"/>
    <lineage>
        <taxon>Bacteria</taxon>
        <taxon>Pseudomonadati</taxon>
        <taxon>Pseudomonadota</taxon>
        <taxon>Betaproteobacteria</taxon>
        <taxon>Burkholderiales</taxon>
        <taxon>Burkholderiaceae</taxon>
        <taxon>Paraburkholderia</taxon>
    </lineage>
</organism>
<dbReference type="InterPro" id="IPR053188">
    <property type="entry name" value="FkbM_Methyltransferase"/>
</dbReference>
<proteinExistence type="predicted"/>
<gene>
    <name evidence="2" type="ORF">ParKJ_06475</name>
</gene>
<dbReference type="SUPFAM" id="SSF53335">
    <property type="entry name" value="S-adenosyl-L-methionine-dependent methyltransferases"/>
    <property type="match status" value="1"/>
</dbReference>
<dbReference type="NCBIfam" id="TIGR01444">
    <property type="entry name" value="fkbM_fam"/>
    <property type="match status" value="1"/>
</dbReference>
<evidence type="ECO:0000313" key="2">
    <source>
        <dbReference type="EMBL" id="MDT8837052.1"/>
    </source>
</evidence>
<protein>
    <submittedName>
        <fullName evidence="2">FkbM family methyltransferase</fullName>
    </submittedName>
</protein>
<dbReference type="Proteomes" id="UP001246473">
    <property type="component" value="Unassembled WGS sequence"/>
</dbReference>
<dbReference type="AlphaFoldDB" id="A0AAP5Q7E6"/>
<dbReference type="InterPro" id="IPR006342">
    <property type="entry name" value="FkbM_mtfrase"/>
</dbReference>
<dbReference type="InterPro" id="IPR029063">
    <property type="entry name" value="SAM-dependent_MTases_sf"/>
</dbReference>
<dbReference type="GeneID" id="66518718"/>
<evidence type="ECO:0000313" key="3">
    <source>
        <dbReference type="Proteomes" id="UP001246473"/>
    </source>
</evidence>
<dbReference type="Pfam" id="PF05050">
    <property type="entry name" value="Methyltransf_21"/>
    <property type="match status" value="1"/>
</dbReference>
<keyword evidence="2" id="KW-0489">Methyltransferase</keyword>
<feature type="domain" description="Methyltransferase FkbM" evidence="1">
    <location>
        <begin position="52"/>
        <end position="224"/>
    </location>
</feature>
<dbReference type="RefSeq" id="WP_046571584.1">
    <property type="nucleotide sequence ID" value="NZ_CP010027.1"/>
</dbReference>
<dbReference type="EMBL" id="JANSLM010000002">
    <property type="protein sequence ID" value="MDT8837052.1"/>
    <property type="molecule type" value="Genomic_DNA"/>
</dbReference>
<dbReference type="PANTHER" id="PTHR36973:SF4">
    <property type="entry name" value="NODULATION PROTEIN"/>
    <property type="match status" value="1"/>
</dbReference>
<evidence type="ECO:0000259" key="1">
    <source>
        <dbReference type="Pfam" id="PF05050"/>
    </source>
</evidence>
<accession>A0AAP5Q7E6</accession>
<reference evidence="2" key="1">
    <citation type="submission" date="2022-08" db="EMBL/GenBank/DDBJ databases">
        <authorList>
            <person name="Kim S.-J."/>
        </authorList>
    </citation>
    <scope>NUCLEOTIDE SEQUENCE</scope>
    <source>
        <strain evidence="2">KJ</strain>
    </source>
</reference>
<name>A0AAP5Q7E6_9BURK</name>
<dbReference type="GO" id="GO:0008171">
    <property type="term" value="F:O-methyltransferase activity"/>
    <property type="evidence" value="ECO:0007669"/>
    <property type="project" value="TreeGrafter"/>
</dbReference>
<dbReference type="PANTHER" id="PTHR36973">
    <property type="entry name" value="SLL1456 PROTEIN-RELATED"/>
    <property type="match status" value="1"/>
</dbReference>